<accession>A0A8J2SRS0</accession>
<dbReference type="Proteomes" id="UP000789595">
    <property type="component" value="Unassembled WGS sequence"/>
</dbReference>
<dbReference type="UniPathway" id="UPA00668"/>
<keyword evidence="6" id="KW-0040">ANK repeat</keyword>
<dbReference type="InterPro" id="IPR011016">
    <property type="entry name" value="Znf_RING-CH"/>
</dbReference>
<evidence type="ECO:0000256" key="2">
    <source>
        <dbReference type="ARBA" id="ARBA00022723"/>
    </source>
</evidence>
<dbReference type="SUPFAM" id="SSF51735">
    <property type="entry name" value="NAD(P)-binding Rossmann-fold domains"/>
    <property type="match status" value="1"/>
</dbReference>
<feature type="chain" id="PRO_5035199944" description="RING-CH-type domain-containing protein" evidence="7">
    <location>
        <begin position="17"/>
        <end position="996"/>
    </location>
</feature>
<evidence type="ECO:0000256" key="6">
    <source>
        <dbReference type="PROSITE-ProRule" id="PRU00023"/>
    </source>
</evidence>
<evidence type="ECO:0000313" key="10">
    <source>
        <dbReference type="Proteomes" id="UP000789595"/>
    </source>
</evidence>
<protein>
    <recommendedName>
        <fullName evidence="8">RING-CH-type domain-containing protein</fullName>
    </recommendedName>
</protein>
<organism evidence="9 10">
    <name type="scientific">Pelagomonas calceolata</name>
    <dbReference type="NCBI Taxonomy" id="35677"/>
    <lineage>
        <taxon>Eukaryota</taxon>
        <taxon>Sar</taxon>
        <taxon>Stramenopiles</taxon>
        <taxon>Ochrophyta</taxon>
        <taxon>Pelagophyceae</taxon>
        <taxon>Pelagomonadales</taxon>
        <taxon>Pelagomonadaceae</taxon>
        <taxon>Pelagomonas</taxon>
    </lineage>
</organism>
<proteinExistence type="inferred from homology"/>
<feature type="signal peptide" evidence="7">
    <location>
        <begin position="1"/>
        <end position="16"/>
    </location>
</feature>
<name>A0A8J2SRS0_9STRA</name>
<feature type="repeat" description="ANK" evidence="6">
    <location>
        <begin position="884"/>
        <end position="921"/>
    </location>
</feature>
<evidence type="ECO:0000313" key="9">
    <source>
        <dbReference type="EMBL" id="CAH0371509.1"/>
    </source>
</evidence>
<dbReference type="PROSITE" id="PS50088">
    <property type="entry name" value="ANK_REPEAT"/>
    <property type="match status" value="1"/>
</dbReference>
<keyword evidence="5" id="KW-0560">Oxidoreductase</keyword>
<dbReference type="EMBL" id="CAKKNE010000003">
    <property type="protein sequence ID" value="CAH0371509.1"/>
    <property type="molecule type" value="Genomic_DNA"/>
</dbReference>
<dbReference type="Gene3D" id="3.30.40.10">
    <property type="entry name" value="Zinc/RING finger domain, C3HC4 (zinc finger)"/>
    <property type="match status" value="1"/>
</dbReference>
<dbReference type="InterPro" id="IPR013083">
    <property type="entry name" value="Znf_RING/FYVE/PHD"/>
</dbReference>
<dbReference type="Gene3D" id="1.25.40.20">
    <property type="entry name" value="Ankyrin repeat-containing domain"/>
    <property type="match status" value="1"/>
</dbReference>
<dbReference type="Pfam" id="PF00106">
    <property type="entry name" value="adh_short"/>
    <property type="match status" value="1"/>
</dbReference>
<dbReference type="OrthoDB" id="187748at2759"/>
<dbReference type="Gene3D" id="3.40.50.720">
    <property type="entry name" value="NAD(P)-binding Rossmann-like Domain"/>
    <property type="match status" value="1"/>
</dbReference>
<dbReference type="GO" id="GO:0016491">
    <property type="term" value="F:oxidoreductase activity"/>
    <property type="evidence" value="ECO:0007669"/>
    <property type="project" value="UniProtKB-KW"/>
</dbReference>
<dbReference type="GO" id="GO:0008270">
    <property type="term" value="F:zinc ion binding"/>
    <property type="evidence" value="ECO:0007669"/>
    <property type="project" value="UniProtKB-KW"/>
</dbReference>
<keyword evidence="7" id="KW-0732">Signal</keyword>
<sequence length="996" mass="105735">MRFALAALCTVSHALAPSGHRTPPARPVDAPASAELDRRDLLLTLGAAGLLPLRALAASPEGTVVPQAELFETAAKVAKRRIIVTGANSGVGLEGAKILAKAGHDVVCACRNQAKADAAASATGGTAAVCDLADLSSVRSFAKTVSNVDVLVLNAGLALNTKDAQPTRTKDGFELTIGTNHLGHFLLYNLLEDKLVKSGEHPRLVVTASPVHDPLSGGGKVGSTATLGDLSGLKSANFDMVDGGAFDADKAYKDSKLCNLLFTAEASRRLAKKNAKATAHAFSPGLIPSPDGFFRYQPKFFAKTFNAIATKAGVAETAAFGGACLSYVATAPLLDQSTNGWWDTDPPGKHQLLCHPPSAEARSIDEQKELYLDMNNILAEAHAARRERQGLPAEPPAPAAELPAPAVEAPAQDMDVDADEPATPPANADAPAIMDDAASADDAVRSADAVVVERLIDDEAPSGGPQCYVCLSSEVTEGNSLLAPCRCNTVIHEQCLRELQRRNLQDPGREQYAHNCQVCQAPYALAPPIIPNVEVKLVDQYAEAVAEYGEDGVGDGEYDYDGHKYGECGAVTHVRATISYEGEAVGRVALVLVDRALLARWSGDPKSWDFNSAIDHVGGDGTLYDIATTFFDADGTTPRLECLRAHGDGVGRGQFAYIETFEIEAPASTDPRTDIATVALQQLRDLVGGWGCAAYVPDARTHLTGAELAACGGRPSFFGSDELDPAKRQAAYDLARRGARRDMTPFLRVGFYQVDEVLKECYQNSHLYCVDATWRAIPMSYEEASAPGLVMPAPPLPRPADAELSDFLSSFCARARNNPISEATMRRVVTFIIKRVTQQGTCVRKARALHYCAAHSQECPALAPLVQLLCSIGGRDAINDADALGATPLMLAAMNVDSESPDLTMLRVFLACGADKSITDDGLTALGCYRSRLRCRVAFLKGLPRDFGGGPPKIPTLNFEVEGLLMPSDGPTAADKAAYDELLGMFDTRAAFYGVA</sequence>
<keyword evidence="2" id="KW-0479">Metal-binding</keyword>
<feature type="domain" description="RING-CH-type" evidence="8">
    <location>
        <begin position="459"/>
        <end position="526"/>
    </location>
</feature>
<evidence type="ECO:0000256" key="4">
    <source>
        <dbReference type="ARBA" id="ARBA00022833"/>
    </source>
</evidence>
<keyword evidence="10" id="KW-1185">Reference proteome</keyword>
<dbReference type="PANTHER" id="PTHR24320">
    <property type="entry name" value="RETINOL DEHYDROGENASE"/>
    <property type="match status" value="1"/>
</dbReference>
<keyword evidence="4" id="KW-0862">Zinc</keyword>
<dbReference type="AlphaFoldDB" id="A0A8J2SRS0"/>
<dbReference type="InterPro" id="IPR036770">
    <property type="entry name" value="Ankyrin_rpt-contain_sf"/>
</dbReference>
<evidence type="ECO:0000256" key="3">
    <source>
        <dbReference type="ARBA" id="ARBA00022771"/>
    </source>
</evidence>
<comment type="similarity">
    <text evidence="1">Belongs to the short-chain dehydrogenases/reductases (SDR) family.</text>
</comment>
<evidence type="ECO:0000259" key="8">
    <source>
        <dbReference type="PROSITE" id="PS51292"/>
    </source>
</evidence>
<dbReference type="PROSITE" id="PS51292">
    <property type="entry name" value="ZF_RING_CH"/>
    <property type="match status" value="1"/>
</dbReference>
<dbReference type="InterPro" id="IPR036291">
    <property type="entry name" value="NAD(P)-bd_dom_sf"/>
</dbReference>
<reference evidence="9" key="1">
    <citation type="submission" date="2021-11" db="EMBL/GenBank/DDBJ databases">
        <authorList>
            <consortium name="Genoscope - CEA"/>
            <person name="William W."/>
        </authorList>
    </citation>
    <scope>NUCLEOTIDE SEQUENCE</scope>
</reference>
<dbReference type="SUPFAM" id="SSF48403">
    <property type="entry name" value="Ankyrin repeat"/>
    <property type="match status" value="1"/>
</dbReference>
<evidence type="ECO:0000256" key="1">
    <source>
        <dbReference type="ARBA" id="ARBA00006484"/>
    </source>
</evidence>
<gene>
    <name evidence="9" type="ORF">PECAL_3P14560</name>
</gene>
<evidence type="ECO:0000256" key="7">
    <source>
        <dbReference type="SAM" id="SignalP"/>
    </source>
</evidence>
<dbReference type="PANTHER" id="PTHR24320:SF152">
    <property type="entry name" value="SHORT-CHAIN DEHYDROGENASE_REDUCTASE FAMILY PROTEIN"/>
    <property type="match status" value="1"/>
</dbReference>
<dbReference type="GO" id="GO:0015995">
    <property type="term" value="P:chlorophyll biosynthetic process"/>
    <property type="evidence" value="ECO:0007669"/>
    <property type="project" value="UniProtKB-UniPathway"/>
</dbReference>
<keyword evidence="3" id="KW-0863">Zinc-finger</keyword>
<dbReference type="InterPro" id="IPR002110">
    <property type="entry name" value="Ankyrin_rpt"/>
</dbReference>
<comment type="caution">
    <text evidence="9">The sequence shown here is derived from an EMBL/GenBank/DDBJ whole genome shotgun (WGS) entry which is preliminary data.</text>
</comment>
<dbReference type="InterPro" id="IPR002347">
    <property type="entry name" value="SDR_fam"/>
</dbReference>
<evidence type="ECO:0000256" key="5">
    <source>
        <dbReference type="ARBA" id="ARBA00023002"/>
    </source>
</evidence>